<dbReference type="Proteomes" id="UP000070513">
    <property type="component" value="Unassembled WGS sequence"/>
</dbReference>
<dbReference type="EMBL" id="LPUR01000001">
    <property type="protein sequence ID" value="KXH85000.1"/>
    <property type="molecule type" value="Genomic_DNA"/>
</dbReference>
<evidence type="ECO:0000313" key="1">
    <source>
        <dbReference type="EMBL" id="KXH85000.1"/>
    </source>
</evidence>
<sequence>MIDVTEFKENLGLETIPVELEKLIYFQNHISSVENYTKGFGVFIDDKSGLKTWSNDENFLKRLHPFAQANGSGSFYVIWDDGTDKNIDEMPVAVFGDEGGVHIVAENMKQFLHLLTYDTEISVEFDQAYFYKDDEEYGDEYWESEDLGEYLKWMEGDYGLGPIENPDEVIKNAQNKYKESFDQWLKQYFEW</sequence>
<comment type="caution">
    <text evidence="1">The sequence shown here is derived from an EMBL/GenBank/DDBJ whole genome shotgun (WGS) entry which is preliminary data.</text>
</comment>
<organism evidence="1 2">
    <name type="scientific">Chryseobacterium kwangjuense</name>
    <dbReference type="NCBI Taxonomy" id="267125"/>
    <lineage>
        <taxon>Bacteria</taxon>
        <taxon>Pseudomonadati</taxon>
        <taxon>Bacteroidota</taxon>
        <taxon>Flavobacteriia</taxon>
        <taxon>Flavobacteriales</taxon>
        <taxon>Weeksellaceae</taxon>
        <taxon>Chryseobacterium group</taxon>
        <taxon>Chryseobacterium</taxon>
    </lineage>
</organism>
<protein>
    <recommendedName>
        <fullName evidence="3">Knr4/Smi1-like domain-containing protein</fullName>
    </recommendedName>
</protein>
<dbReference type="OrthoDB" id="9179578at2"/>
<evidence type="ECO:0008006" key="3">
    <source>
        <dbReference type="Google" id="ProtNLM"/>
    </source>
</evidence>
<reference evidence="2" key="1">
    <citation type="submission" date="2015-12" db="EMBL/GenBank/DDBJ databases">
        <title>Genome sequence of a biocontrol rhizobacterium Chryseobacterium kwangjuense strain KJ1R5 isolated from pepper (Capsicum annuum L.).</title>
        <authorList>
            <person name="Jeong J.-J."/>
            <person name="Park H."/>
            <person name="Mannaa M."/>
            <person name="Sang M.K."/>
            <person name="Choi I.-G."/>
            <person name="Kim K.D."/>
        </authorList>
    </citation>
    <scope>NUCLEOTIDE SEQUENCE [LARGE SCALE GENOMIC DNA]</scope>
    <source>
        <strain evidence="2">KJ1R5</strain>
    </source>
</reference>
<proteinExistence type="predicted"/>
<name>A0A135WJF6_9FLAO</name>
<reference evidence="1 2" key="2">
    <citation type="journal article" date="2016" name="Genome Announc.">
        <title>Draft Genome Sequence of a Biocontrol Rhizobacterium, Chryseobacterium kwangjuense Strain KJ1R5, Isolated from Pepper (Capsicum annuum).</title>
        <authorList>
            <person name="Jeong J.J."/>
            <person name="Park H."/>
            <person name="Park B.H."/>
            <person name="Mannaa M."/>
            <person name="Sang M.K."/>
            <person name="Choi I.G."/>
            <person name="Kim K.D."/>
        </authorList>
    </citation>
    <scope>NUCLEOTIDE SEQUENCE [LARGE SCALE GENOMIC DNA]</scope>
    <source>
        <strain evidence="1 2">KJ1R5</strain>
    </source>
</reference>
<dbReference type="AlphaFoldDB" id="A0A135WJF6"/>
<accession>A0A135WJF6</accession>
<evidence type="ECO:0000313" key="2">
    <source>
        <dbReference type="Proteomes" id="UP000070513"/>
    </source>
</evidence>
<dbReference type="RefSeq" id="WP_062648394.1">
    <property type="nucleotide sequence ID" value="NZ_LPUR01000001.1"/>
</dbReference>
<gene>
    <name evidence="1" type="ORF">AU378_04390</name>
</gene>